<keyword evidence="4" id="KW-1185">Reference proteome</keyword>
<feature type="compositionally biased region" description="Low complexity" evidence="1">
    <location>
        <begin position="30"/>
        <end position="41"/>
    </location>
</feature>
<dbReference type="Proteomes" id="UP000076722">
    <property type="component" value="Unassembled WGS sequence"/>
</dbReference>
<dbReference type="GO" id="GO:0031146">
    <property type="term" value="P:SCF-dependent proteasomal ubiquitin-dependent protein catabolic process"/>
    <property type="evidence" value="ECO:0007669"/>
    <property type="project" value="TreeGrafter"/>
</dbReference>
<organism evidence="3 4">
    <name type="scientific">Sistotremastrum niveocremeum HHB9708</name>
    <dbReference type="NCBI Taxonomy" id="1314777"/>
    <lineage>
        <taxon>Eukaryota</taxon>
        <taxon>Fungi</taxon>
        <taxon>Dikarya</taxon>
        <taxon>Basidiomycota</taxon>
        <taxon>Agaricomycotina</taxon>
        <taxon>Agaricomycetes</taxon>
        <taxon>Sistotremastrales</taxon>
        <taxon>Sistotremastraceae</taxon>
        <taxon>Sertulicium</taxon>
        <taxon>Sertulicium niveocremeum</taxon>
    </lineage>
</organism>
<protein>
    <submittedName>
        <fullName evidence="3">RNI-like protein</fullName>
    </submittedName>
</protein>
<dbReference type="PANTHER" id="PTHR13318">
    <property type="entry name" value="PARTNER OF PAIRED, ISOFORM B-RELATED"/>
    <property type="match status" value="1"/>
</dbReference>
<dbReference type="InterPro" id="IPR036047">
    <property type="entry name" value="F-box-like_dom_sf"/>
</dbReference>
<dbReference type="STRING" id="1314777.A0A164SME5"/>
<proteinExistence type="predicted"/>
<feature type="compositionally biased region" description="Low complexity" evidence="1">
    <location>
        <begin position="692"/>
        <end position="717"/>
    </location>
</feature>
<gene>
    <name evidence="3" type="ORF">SISNIDRAFT_516285</name>
</gene>
<dbReference type="OrthoDB" id="550575at2759"/>
<evidence type="ECO:0000313" key="3">
    <source>
        <dbReference type="EMBL" id="KZS91626.1"/>
    </source>
</evidence>
<accession>A0A164SME5</accession>
<dbReference type="InterPro" id="IPR001810">
    <property type="entry name" value="F-box_dom"/>
</dbReference>
<dbReference type="GO" id="GO:0019005">
    <property type="term" value="C:SCF ubiquitin ligase complex"/>
    <property type="evidence" value="ECO:0007669"/>
    <property type="project" value="TreeGrafter"/>
</dbReference>
<dbReference type="Gene3D" id="1.20.1280.50">
    <property type="match status" value="1"/>
</dbReference>
<name>A0A164SME5_9AGAM</name>
<feature type="domain" description="F-box" evidence="2">
    <location>
        <begin position="70"/>
        <end position="148"/>
    </location>
</feature>
<feature type="region of interest" description="Disordered" evidence="1">
    <location>
        <begin position="30"/>
        <end position="66"/>
    </location>
</feature>
<evidence type="ECO:0000259" key="2">
    <source>
        <dbReference type="Pfam" id="PF12937"/>
    </source>
</evidence>
<feature type="compositionally biased region" description="Polar residues" evidence="1">
    <location>
        <begin position="49"/>
        <end position="65"/>
    </location>
</feature>
<evidence type="ECO:0000313" key="4">
    <source>
        <dbReference type="Proteomes" id="UP000076722"/>
    </source>
</evidence>
<dbReference type="InterPro" id="IPR001611">
    <property type="entry name" value="Leu-rich_rpt"/>
</dbReference>
<dbReference type="SUPFAM" id="SSF81383">
    <property type="entry name" value="F-box domain"/>
    <property type="match status" value="1"/>
</dbReference>
<dbReference type="InterPro" id="IPR006553">
    <property type="entry name" value="Leu-rich_rpt_Cys-con_subtyp"/>
</dbReference>
<dbReference type="InterPro" id="IPR032675">
    <property type="entry name" value="LRR_dom_sf"/>
</dbReference>
<dbReference type="EMBL" id="KV419414">
    <property type="protein sequence ID" value="KZS91626.1"/>
    <property type="molecule type" value="Genomic_DNA"/>
</dbReference>
<dbReference type="SUPFAM" id="SSF52047">
    <property type="entry name" value="RNI-like"/>
    <property type="match status" value="1"/>
</dbReference>
<reference evidence="3 4" key="1">
    <citation type="journal article" date="2016" name="Mol. Biol. Evol.">
        <title>Comparative Genomics of Early-Diverging Mushroom-Forming Fungi Provides Insights into the Origins of Lignocellulose Decay Capabilities.</title>
        <authorList>
            <person name="Nagy L.G."/>
            <person name="Riley R."/>
            <person name="Tritt A."/>
            <person name="Adam C."/>
            <person name="Daum C."/>
            <person name="Floudas D."/>
            <person name="Sun H."/>
            <person name="Yadav J.S."/>
            <person name="Pangilinan J."/>
            <person name="Larsson K.H."/>
            <person name="Matsuura K."/>
            <person name="Barry K."/>
            <person name="Labutti K."/>
            <person name="Kuo R."/>
            <person name="Ohm R.A."/>
            <person name="Bhattacharya S.S."/>
            <person name="Shirouzu T."/>
            <person name="Yoshinaga Y."/>
            <person name="Martin F.M."/>
            <person name="Grigoriev I.V."/>
            <person name="Hibbett D.S."/>
        </authorList>
    </citation>
    <scope>NUCLEOTIDE SEQUENCE [LARGE SCALE GENOMIC DNA]</scope>
    <source>
        <strain evidence="3 4">HHB9708</strain>
    </source>
</reference>
<feature type="region of interest" description="Disordered" evidence="1">
    <location>
        <begin position="675"/>
        <end position="732"/>
    </location>
</feature>
<dbReference type="Pfam" id="PF12937">
    <property type="entry name" value="F-box-like"/>
    <property type="match status" value="1"/>
</dbReference>
<sequence length="732" mass="79974">MGMGTLMRRSHSEPVYPGSGWDISETFASSTLRPSLPSSSKGKGKATRNDLSASNTRSPRPSTYSHFDHALPSELKLQIFRSILEIYQESYEARDSDPKWTLARAVSTRERWNGREMGVRALVRLSRVSKSWRRFILDGQLWSTLDLRSFPTYLSPPSASSSSKAESASAIQLQALLKGFIQISGPYLRHLDLTGHSYLRPNTIEELVSLIYTPSPSPLSILDPSSLISPSSTSISSNSYRSNTTQLTTLNLKGCTSLIAPSLQLLISHSPSLRKLDLKGLGCVTNSTLEIIGGRCKGLKWLDVSWCKGIDTDGLEELATPASPPAPPKSSISVLKVAGMREGSRTDWETALKGVGRSMKRLEVLDLSGCVEITDEAVEALVTVRTTSVRADNDEEDGEVVVLNSKEAGHEASSSQYYIRRITSLRHISLSSCPLLTDVSCSYLAHSVPRLEFFEFAGTGGGGAGDEGGGDEGFVRMFRRTPKIRRVDLEDVAGITDGVIRALTPSLDKEEDSGIQSGKSIHGQPGHALEELVLSYAANLSNETLLSLIRSCPRLRNLSLDSTRVSQTVVKEFIKLTRSRQLSNAEILVVDCRTIGEPMVKELLKGEQTRNRRGWRGYDARKMGYVDARDGEAGVGAMYDECDETRVVFKSFWSWTAVDQVRALRKKNAKKRIEIGEGHNGAGETLLDREGSSSGSSSKLGWLGLGRRSVSSSEGRGSPTGTDPEERGCCVM</sequence>
<dbReference type="SMART" id="SM00367">
    <property type="entry name" value="LRR_CC"/>
    <property type="match status" value="8"/>
</dbReference>
<dbReference type="Pfam" id="PF13516">
    <property type="entry name" value="LRR_6"/>
    <property type="match status" value="2"/>
</dbReference>
<dbReference type="Gene3D" id="3.80.10.10">
    <property type="entry name" value="Ribonuclease Inhibitor"/>
    <property type="match status" value="2"/>
</dbReference>
<evidence type="ECO:0000256" key="1">
    <source>
        <dbReference type="SAM" id="MobiDB-lite"/>
    </source>
</evidence>
<dbReference type="AlphaFoldDB" id="A0A164SME5"/>